<keyword evidence="3" id="KW-0233">DNA recombination</keyword>
<dbReference type="PROSITE" id="PS51736">
    <property type="entry name" value="RECOMBINASES_3"/>
    <property type="match status" value="1"/>
</dbReference>
<evidence type="ECO:0000259" key="4">
    <source>
        <dbReference type="PROSITE" id="PS51736"/>
    </source>
</evidence>
<dbReference type="InterPro" id="IPR006120">
    <property type="entry name" value="Resolvase_HTH_dom"/>
</dbReference>
<comment type="similarity">
    <text evidence="1">Belongs to the site-specific recombinase resolvase family.</text>
</comment>
<evidence type="ECO:0000256" key="2">
    <source>
        <dbReference type="ARBA" id="ARBA00023125"/>
    </source>
</evidence>
<reference evidence="5" key="1">
    <citation type="submission" date="2010-07" db="EMBL/GenBank/DDBJ databases">
        <authorList>
            <consortium name="CONSOLIDER consortium CSD2007-00005"/>
            <person name="Guazzaroni M.-E."/>
            <person name="Richter M."/>
            <person name="Garcia-Salamanca A."/>
            <person name="Yarza P."/>
            <person name="Ferrer M."/>
        </authorList>
    </citation>
    <scope>NUCLEOTIDE SEQUENCE</scope>
</reference>
<evidence type="ECO:0000256" key="3">
    <source>
        <dbReference type="ARBA" id="ARBA00023172"/>
    </source>
</evidence>
<dbReference type="GO" id="GO:0003677">
    <property type="term" value="F:DNA binding"/>
    <property type="evidence" value="ECO:0007669"/>
    <property type="project" value="UniProtKB-KW"/>
</dbReference>
<dbReference type="PANTHER" id="PTHR30461">
    <property type="entry name" value="DNA-INVERTASE FROM LAMBDOID PROPHAGE"/>
    <property type="match status" value="1"/>
</dbReference>
<dbReference type="GO" id="GO:0000150">
    <property type="term" value="F:DNA strand exchange activity"/>
    <property type="evidence" value="ECO:0007669"/>
    <property type="project" value="InterPro"/>
</dbReference>
<dbReference type="Gene3D" id="3.40.50.1390">
    <property type="entry name" value="Resolvase, N-terminal catalytic domain"/>
    <property type="match status" value="1"/>
</dbReference>
<dbReference type="CDD" id="cd00569">
    <property type="entry name" value="HTH_Hin_like"/>
    <property type="match status" value="1"/>
</dbReference>
<dbReference type="Pfam" id="PF02796">
    <property type="entry name" value="HTH_7"/>
    <property type="match status" value="1"/>
</dbReference>
<dbReference type="InterPro" id="IPR006119">
    <property type="entry name" value="Resolv_N"/>
</dbReference>
<name>D9PJZ4_9ZZZZ</name>
<comment type="caution">
    <text evidence="5">The sequence shown here is derived from an EMBL/GenBank/DDBJ whole genome shotgun (WGS) entry which is preliminary data.</text>
</comment>
<dbReference type="SUPFAM" id="SSF46689">
    <property type="entry name" value="Homeodomain-like"/>
    <property type="match status" value="1"/>
</dbReference>
<dbReference type="SMART" id="SM00857">
    <property type="entry name" value="Resolvase"/>
    <property type="match status" value="1"/>
</dbReference>
<dbReference type="EMBL" id="ADZX01000567">
    <property type="protein sequence ID" value="EFK96116.1"/>
    <property type="molecule type" value="Genomic_DNA"/>
</dbReference>
<dbReference type="PANTHER" id="PTHR30461:SF2">
    <property type="entry name" value="SERINE RECOMBINASE PINE-RELATED"/>
    <property type="match status" value="1"/>
</dbReference>
<accession>D9PJZ4</accession>
<organism evidence="5">
    <name type="scientific">sediment metagenome</name>
    <dbReference type="NCBI Taxonomy" id="749907"/>
    <lineage>
        <taxon>unclassified sequences</taxon>
        <taxon>metagenomes</taxon>
        <taxon>ecological metagenomes</taxon>
    </lineage>
</organism>
<proteinExistence type="inferred from homology"/>
<keyword evidence="2" id="KW-0238">DNA-binding</keyword>
<dbReference type="InterPro" id="IPR036162">
    <property type="entry name" value="Resolvase-like_N_sf"/>
</dbReference>
<evidence type="ECO:0000313" key="5">
    <source>
        <dbReference type="EMBL" id="EFK96116.1"/>
    </source>
</evidence>
<gene>
    <name evidence="5" type="ORF">LDC_1857</name>
</gene>
<reference evidence="5" key="2">
    <citation type="journal article" date="2011" name="Microb. Ecol.">
        <title>Taxonomic and Functional Metagenomic Profiling of the Microbial Community in the Anoxic Sediment of a Sub-saline Shallow Lake (Laguna de Carrizo, Central Spain).</title>
        <authorList>
            <person name="Ferrer M."/>
            <person name="Guazzaroni M.E."/>
            <person name="Richter M."/>
            <person name="Garcia-Salamanca A."/>
            <person name="Yarza P."/>
            <person name="Suarez-Suarez A."/>
            <person name="Solano J."/>
            <person name="Alcaide M."/>
            <person name="van Dillewijn P."/>
            <person name="Molina-Henares M.A."/>
            <person name="Lopez-Cortes N."/>
            <person name="Al-Ramahi Y."/>
            <person name="Guerrero C."/>
            <person name="Acosta A."/>
            <person name="de Eugenio L.I."/>
            <person name="Martinez V."/>
            <person name="Marques S."/>
            <person name="Rojo F."/>
            <person name="Santero E."/>
            <person name="Genilloud O."/>
            <person name="Perez-Perez J."/>
            <person name="Rossello-Mora R."/>
            <person name="Ramos J.L."/>
        </authorList>
    </citation>
    <scope>NUCLEOTIDE SEQUENCE</scope>
</reference>
<dbReference type="InterPro" id="IPR050639">
    <property type="entry name" value="SSR_resolvase"/>
</dbReference>
<dbReference type="InterPro" id="IPR009057">
    <property type="entry name" value="Homeodomain-like_sf"/>
</dbReference>
<dbReference type="CDD" id="cd03768">
    <property type="entry name" value="SR_ResInv"/>
    <property type="match status" value="1"/>
</dbReference>
<protein>
    <submittedName>
        <fullName evidence="5">Resolvase-like protein</fullName>
    </submittedName>
</protein>
<dbReference type="SUPFAM" id="SSF53041">
    <property type="entry name" value="Resolvase-like"/>
    <property type="match status" value="1"/>
</dbReference>
<sequence length="196" mass="22658">MNTDKQHMKIGIYARVSKDTSDNTNQLLILREYCQKMNYEIFAEYVDVISGGSPNRPEFNRMMQDASKRRFDMLLFFALDRFTREGTRKTIQYLQLLDDYGVAYKSYTEQYIDSSGIFKDVIISLLSTLAFQEKVRISERVRAGLAKSRQQGRIGGRPTLDNSKIDKIRKMKSAGNSIMAISKELKISRGSVYQYL</sequence>
<dbReference type="Pfam" id="PF00239">
    <property type="entry name" value="Resolvase"/>
    <property type="match status" value="1"/>
</dbReference>
<dbReference type="AlphaFoldDB" id="D9PJZ4"/>
<evidence type="ECO:0000256" key="1">
    <source>
        <dbReference type="ARBA" id="ARBA00009913"/>
    </source>
</evidence>
<feature type="domain" description="Resolvase/invertase-type recombinase catalytic" evidence="4">
    <location>
        <begin position="9"/>
        <end position="152"/>
    </location>
</feature>